<feature type="compositionally biased region" description="Low complexity" evidence="1">
    <location>
        <begin position="872"/>
        <end position="883"/>
    </location>
</feature>
<dbReference type="OMA" id="NMCVIPI"/>
<dbReference type="PANTHER" id="PTHR20991:SF0">
    <property type="entry name" value="PROTEIN PTHB1"/>
    <property type="match status" value="1"/>
</dbReference>
<dbReference type="InterPro" id="IPR028073">
    <property type="entry name" value="PHTB1_N_dom"/>
</dbReference>
<dbReference type="VEuPathDB" id="VectorBase:ASTE006222"/>
<keyword evidence="7" id="KW-1185">Reference proteome</keyword>
<dbReference type="InterPro" id="IPR055363">
    <property type="entry name" value="PTHB1_hp_dom"/>
</dbReference>
<evidence type="ECO:0008006" key="8">
    <source>
        <dbReference type="Google" id="ProtNLM"/>
    </source>
</evidence>
<evidence type="ECO:0000259" key="5">
    <source>
        <dbReference type="Pfam" id="PF23338"/>
    </source>
</evidence>
<dbReference type="Pfam" id="PF14727">
    <property type="entry name" value="PHTB1_N"/>
    <property type="match status" value="1"/>
</dbReference>
<sequence>MSLFKVRNWWKTQCPTVEPAYDSFSLHCARLCIEEGEKDSIVVGSHSGQLCIYRPTGGNSNLPDLDAEDAAAEGQPAQGSPSNDPFENVFQHADVILEVQLALPVLGISSGKFTTTNKTDPRLQLAVLHPTKLCIFQIVTIDGLADHGDHTRLVTLYDHPLSKPAFSMCHGPFGGVKGRDFLCVQHLDGSLRFFEQDGISYERTLATDRHIPSPLHYLPRVDCFVTVAPSWVLECYRYQDVAEALESLRRHDPIWSLCVGEYALDLQVHQISNTESVIVMLGENNLLCVSDTGKVRFIKKLDYSPICFHSFVTGWYWEPGARLMLAVVSESGSLLLYESDQIIWSAQLGNVPVAIDRANVTGLPGALVTLGPTGALSIGYLGSEPELFRVPALNLAPFEIARCQKELLELEREIRTGVDPSDASIANAAAERDVKLYVNIAEDTVACTHPTNMPPGVAVEMCQLSMTVQVEPKLEVLQLTVTTDQAIGCSKDAFLFRDVEARSTERFDVWVFPAEPTVPATRTVTVYCSYTNKQGITRVVQKEVLLPLKLFLKPCQPSKEAQHKLTLSVVTAQQTNLGQLFAEFASDGVSTSALGLQPAGGGDGRKVTIVAAKSTNRFRVQSDELGMIGIVLECLIGRLQGREMIGPPSDGDAPARKESSKVLVTINGVPSIGGLLRSLQMHCELRKAVLKLETELESTTGQMRLFERRFVVKLQERSLRALDGILMLLKRNHSSVAKVCQQLKAMRQKMKLAQIDLAAILHLFHLCYTHSANAPGTKHLEHLTGLLTSSVLDSTEQSYEEMLLPVVRFLAQTGPLKNTGEQTDTFDEAFFYTAKQTNERAADVDVTVHSDLLQQQLQRLLGRVNDRFVAAGRTSGSGSGRNSVDFEDQPLPEAHDEEVEEADEGTRVEGSEFVALSSTASEWVNYEKMADLPL</sequence>
<evidence type="ECO:0000313" key="6">
    <source>
        <dbReference type="EnsemblMetazoa" id="ASTEI09081-PA"/>
    </source>
</evidence>
<name>A0A182YKU5_ANOST</name>
<evidence type="ECO:0000259" key="3">
    <source>
        <dbReference type="Pfam" id="PF14728"/>
    </source>
</evidence>
<dbReference type="InterPro" id="IPR028074">
    <property type="entry name" value="PHTB1_GAE_dom"/>
</dbReference>
<feature type="region of interest" description="Disordered" evidence="1">
    <location>
        <begin position="872"/>
        <end position="910"/>
    </location>
</feature>
<feature type="region of interest" description="Disordered" evidence="1">
    <location>
        <begin position="62"/>
        <end position="84"/>
    </location>
</feature>
<organism evidence="6 7">
    <name type="scientific">Anopheles stephensi</name>
    <name type="common">Indo-Pakistan malaria mosquito</name>
    <dbReference type="NCBI Taxonomy" id="30069"/>
    <lineage>
        <taxon>Eukaryota</taxon>
        <taxon>Metazoa</taxon>
        <taxon>Ecdysozoa</taxon>
        <taxon>Arthropoda</taxon>
        <taxon>Hexapoda</taxon>
        <taxon>Insecta</taxon>
        <taxon>Pterygota</taxon>
        <taxon>Neoptera</taxon>
        <taxon>Endopterygota</taxon>
        <taxon>Diptera</taxon>
        <taxon>Nematocera</taxon>
        <taxon>Culicoidea</taxon>
        <taxon>Culicidae</taxon>
        <taxon>Anophelinae</taxon>
        <taxon>Anopheles</taxon>
    </lineage>
</organism>
<dbReference type="Pfam" id="PF23337">
    <property type="entry name" value="PTHB1_pf"/>
    <property type="match status" value="1"/>
</dbReference>
<feature type="domain" description="PTHB1 platform" evidence="4">
    <location>
        <begin position="547"/>
        <end position="640"/>
    </location>
</feature>
<protein>
    <recommendedName>
        <fullName evidence="8">PTHB1 N-terminal domain-containing protein</fullName>
    </recommendedName>
</protein>
<dbReference type="GO" id="GO:0034464">
    <property type="term" value="C:BBSome"/>
    <property type="evidence" value="ECO:0007669"/>
    <property type="project" value="InterPro"/>
</dbReference>
<feature type="domain" description="PTHB1 hairpin" evidence="5">
    <location>
        <begin position="677"/>
        <end position="769"/>
    </location>
</feature>
<dbReference type="InterPro" id="IPR036322">
    <property type="entry name" value="WD40_repeat_dom_sf"/>
</dbReference>
<evidence type="ECO:0000256" key="1">
    <source>
        <dbReference type="SAM" id="MobiDB-lite"/>
    </source>
</evidence>
<dbReference type="InterPro" id="IPR055362">
    <property type="entry name" value="PTHB1_pf_dom"/>
</dbReference>
<dbReference type="Pfam" id="PF14728">
    <property type="entry name" value="PTHB1_GAE"/>
    <property type="match status" value="1"/>
</dbReference>
<reference evidence="7" key="1">
    <citation type="journal article" date="2014" name="Genome Biol.">
        <title>Genome analysis of a major urban malaria vector mosquito, Anopheles stephensi.</title>
        <authorList>
            <person name="Jiang X."/>
            <person name="Peery A."/>
            <person name="Hall A.B."/>
            <person name="Sharma A."/>
            <person name="Chen X.G."/>
            <person name="Waterhouse R.M."/>
            <person name="Komissarov A."/>
            <person name="Riehle M.M."/>
            <person name="Shouche Y."/>
            <person name="Sharakhova M.V."/>
            <person name="Lawson D."/>
            <person name="Pakpour N."/>
            <person name="Arensburger P."/>
            <person name="Davidson V.L."/>
            <person name="Eiglmeier K."/>
            <person name="Emrich S."/>
            <person name="George P."/>
            <person name="Kennedy R.C."/>
            <person name="Mane S.P."/>
            <person name="Maslen G."/>
            <person name="Oringanje C."/>
            <person name="Qi Y."/>
            <person name="Settlage R."/>
            <person name="Tojo M."/>
            <person name="Tubio J.M."/>
            <person name="Unger M.F."/>
            <person name="Wang B."/>
            <person name="Vernick K.D."/>
            <person name="Ribeiro J.M."/>
            <person name="James A.A."/>
            <person name="Michel K."/>
            <person name="Riehle M.A."/>
            <person name="Luckhart S."/>
            <person name="Sharakhov I.V."/>
            <person name="Tu Z."/>
        </authorList>
    </citation>
    <scope>NUCLEOTIDE SEQUENCE [LARGE SCALE GENOMIC DNA]</scope>
    <source>
        <strain evidence="7">Indian</strain>
    </source>
</reference>
<dbReference type="Proteomes" id="UP000076408">
    <property type="component" value="Unassembled WGS sequence"/>
</dbReference>
<evidence type="ECO:0000259" key="4">
    <source>
        <dbReference type="Pfam" id="PF23337"/>
    </source>
</evidence>
<proteinExistence type="predicted"/>
<dbReference type="GO" id="GO:0060271">
    <property type="term" value="P:cilium assembly"/>
    <property type="evidence" value="ECO:0007669"/>
    <property type="project" value="TreeGrafter"/>
</dbReference>
<feature type="domain" description="PTHB1 N-terminal" evidence="2">
    <location>
        <begin position="1"/>
        <end position="385"/>
    </location>
</feature>
<dbReference type="AlphaFoldDB" id="A0A182YKU5"/>
<dbReference type="VEuPathDB" id="VectorBase:ASTEI20_045496"/>
<dbReference type="SUPFAM" id="SSF50978">
    <property type="entry name" value="WD40 repeat-like"/>
    <property type="match status" value="1"/>
</dbReference>
<dbReference type="PANTHER" id="PTHR20991">
    <property type="entry name" value="PARATHYROID HORMONE-RESPONSIVE B1 GENE"/>
    <property type="match status" value="1"/>
</dbReference>
<reference evidence="6" key="2">
    <citation type="submission" date="2020-05" db="UniProtKB">
        <authorList>
            <consortium name="EnsemblMetazoa"/>
        </authorList>
    </citation>
    <scope>IDENTIFICATION</scope>
    <source>
        <strain evidence="6">Indian</strain>
    </source>
</reference>
<dbReference type="GO" id="GO:0016020">
    <property type="term" value="C:membrane"/>
    <property type="evidence" value="ECO:0007669"/>
    <property type="project" value="TreeGrafter"/>
</dbReference>
<evidence type="ECO:0000313" key="7">
    <source>
        <dbReference type="Proteomes" id="UP000076408"/>
    </source>
</evidence>
<dbReference type="EnsemblMetazoa" id="ASTEI09081-RA">
    <property type="protein sequence ID" value="ASTEI09081-PA"/>
    <property type="gene ID" value="ASTEI09081"/>
</dbReference>
<feature type="domain" description="PTHB1 GAE" evidence="3">
    <location>
        <begin position="459"/>
        <end position="544"/>
    </location>
</feature>
<dbReference type="Pfam" id="PF23338">
    <property type="entry name" value="PTHB1_hp"/>
    <property type="match status" value="1"/>
</dbReference>
<feature type="compositionally biased region" description="Acidic residues" evidence="1">
    <location>
        <begin position="885"/>
        <end position="903"/>
    </location>
</feature>
<dbReference type="STRING" id="30069.A0A182YKU5"/>
<evidence type="ECO:0000259" key="2">
    <source>
        <dbReference type="Pfam" id="PF14727"/>
    </source>
</evidence>
<dbReference type="VEuPathDB" id="VectorBase:ASTEI09081"/>
<dbReference type="InterPro" id="IPR026511">
    <property type="entry name" value="PTHB1"/>
</dbReference>
<accession>A0A182YKU5</accession>